<organism evidence="4 5">
    <name type="scientific">Sarocladium strictum</name>
    <name type="common">Black bundle disease fungus</name>
    <name type="synonym">Acremonium strictum</name>
    <dbReference type="NCBI Taxonomy" id="5046"/>
    <lineage>
        <taxon>Eukaryota</taxon>
        <taxon>Fungi</taxon>
        <taxon>Dikarya</taxon>
        <taxon>Ascomycota</taxon>
        <taxon>Pezizomycotina</taxon>
        <taxon>Sordariomycetes</taxon>
        <taxon>Hypocreomycetidae</taxon>
        <taxon>Hypocreales</taxon>
        <taxon>Sarocladiaceae</taxon>
        <taxon>Sarocladium</taxon>
    </lineage>
</organism>
<dbReference type="GO" id="GO:0005737">
    <property type="term" value="C:cytoplasm"/>
    <property type="evidence" value="ECO:0007669"/>
    <property type="project" value="TreeGrafter"/>
</dbReference>
<dbReference type="Pfam" id="PF01633">
    <property type="entry name" value="Choline_kinase"/>
    <property type="match status" value="1"/>
</dbReference>
<dbReference type="AlphaFoldDB" id="A0AA39GA56"/>
<sequence>MAPSTPSCELGHVRFIPLTYDSQSDNGEEHASARKLILTLVPEWAETDGSKLKFVRFTDGITNTLLKVVNQKPGLSNADLDRDAILLRAYGKGTAILIDREREAANHELLMKYDLAPALLARFENGMLYRYISGTPATHADLRETSTLLAVARRLAQWHATVPCISDVSLKPNGAANGISHTNGNTDKNIIENTAPGKPAPNLWTVMHKWILALPQNTQAERERQDLLLREMKYLVEKLSQRPGLGQDGLVFAHCDLLCANIIMHKVGDNATNGHSQSNGASTSNGKSATETVSFIDYEYATPSPAAFDIANHFAEWAGYDCDYNMVPTKAHRHAFISQYVKTYIELTGEELDHEEATQKLFDEVDIFRGVPGFYWGIWSLIQAMISDIDFDYAAYAESRLGEYWAFKAEADGSRAASGKEMPLRERTWAKAE</sequence>
<dbReference type="PANTHER" id="PTHR22603:SF66">
    <property type="entry name" value="ETHANOLAMINE KINASE"/>
    <property type="match status" value="1"/>
</dbReference>
<dbReference type="EMBL" id="JAPDFR010000009">
    <property type="protein sequence ID" value="KAK0383291.1"/>
    <property type="molecule type" value="Genomic_DNA"/>
</dbReference>
<name>A0AA39GA56_SARSR</name>
<proteinExistence type="inferred from homology"/>
<gene>
    <name evidence="4" type="ORF">NLU13_9204</name>
</gene>
<dbReference type="CDD" id="cd05157">
    <property type="entry name" value="ETNK_euk"/>
    <property type="match status" value="1"/>
</dbReference>
<accession>A0AA39GA56</accession>
<evidence type="ECO:0000313" key="5">
    <source>
        <dbReference type="Proteomes" id="UP001175261"/>
    </source>
</evidence>
<evidence type="ECO:0000256" key="3">
    <source>
        <dbReference type="ARBA" id="ARBA00038874"/>
    </source>
</evidence>
<dbReference type="GO" id="GO:0004305">
    <property type="term" value="F:ethanolamine kinase activity"/>
    <property type="evidence" value="ECO:0007669"/>
    <property type="project" value="UniProtKB-EC"/>
</dbReference>
<dbReference type="EC" id="2.7.1.82" evidence="3"/>
<keyword evidence="5" id="KW-1185">Reference proteome</keyword>
<evidence type="ECO:0000256" key="1">
    <source>
        <dbReference type="ARBA" id="ARBA00037883"/>
    </source>
</evidence>
<comment type="similarity">
    <text evidence="2">Belongs to the choline/ethanolamine kinase family.</text>
</comment>
<comment type="pathway">
    <text evidence="1">Phospholipid metabolism; phosphatidylethanolamine biosynthesis; phosphatidylethanolamine from ethanolamine: step 1/3.</text>
</comment>
<dbReference type="GO" id="GO:0006646">
    <property type="term" value="P:phosphatidylethanolamine biosynthetic process"/>
    <property type="evidence" value="ECO:0007669"/>
    <property type="project" value="TreeGrafter"/>
</dbReference>
<comment type="caution">
    <text evidence="4">The sequence shown here is derived from an EMBL/GenBank/DDBJ whole genome shotgun (WGS) entry which is preliminary data.</text>
</comment>
<reference evidence="4" key="1">
    <citation type="submission" date="2022-10" db="EMBL/GenBank/DDBJ databases">
        <title>Determination and structural analysis of whole genome sequence of Sarocladium strictum F4-1.</title>
        <authorList>
            <person name="Hu L."/>
            <person name="Jiang Y."/>
        </authorList>
    </citation>
    <scope>NUCLEOTIDE SEQUENCE</scope>
    <source>
        <strain evidence="4">F4-1</strain>
    </source>
</reference>
<dbReference type="SUPFAM" id="SSF56112">
    <property type="entry name" value="Protein kinase-like (PK-like)"/>
    <property type="match status" value="1"/>
</dbReference>
<dbReference type="InterPro" id="IPR011009">
    <property type="entry name" value="Kinase-like_dom_sf"/>
</dbReference>
<evidence type="ECO:0000256" key="2">
    <source>
        <dbReference type="ARBA" id="ARBA00038211"/>
    </source>
</evidence>
<evidence type="ECO:0000313" key="4">
    <source>
        <dbReference type="EMBL" id="KAK0383291.1"/>
    </source>
</evidence>
<protein>
    <recommendedName>
        <fullName evidence="3">ethanolamine kinase</fullName>
        <ecNumber evidence="3">2.7.1.82</ecNumber>
    </recommendedName>
</protein>
<dbReference type="Gene3D" id="3.90.1200.10">
    <property type="match status" value="1"/>
</dbReference>
<dbReference type="PANTHER" id="PTHR22603">
    <property type="entry name" value="CHOLINE/ETHANOALAMINE KINASE"/>
    <property type="match status" value="1"/>
</dbReference>
<dbReference type="Proteomes" id="UP001175261">
    <property type="component" value="Unassembled WGS sequence"/>
</dbReference>